<dbReference type="OrthoDB" id="201515at2759"/>
<evidence type="ECO:0000259" key="1">
    <source>
        <dbReference type="PROSITE" id="PS50263"/>
    </source>
</evidence>
<dbReference type="InterPro" id="IPR039703">
    <property type="entry name" value="Nta1"/>
</dbReference>
<evidence type="ECO:0000313" key="3">
    <source>
        <dbReference type="Proteomes" id="UP000281677"/>
    </source>
</evidence>
<proteinExistence type="predicted"/>
<feature type="domain" description="CN hydrolase" evidence="1">
    <location>
        <begin position="1"/>
        <end position="315"/>
    </location>
</feature>
<accession>A0A3M7IC42</accession>
<dbReference type="PROSITE" id="PS50263">
    <property type="entry name" value="CN_HYDROLASE"/>
    <property type="match status" value="1"/>
</dbReference>
<name>A0A3M7IC42_HORWE</name>
<dbReference type="GO" id="GO:0030163">
    <property type="term" value="P:protein catabolic process"/>
    <property type="evidence" value="ECO:0007669"/>
    <property type="project" value="TreeGrafter"/>
</dbReference>
<dbReference type="AlphaFoldDB" id="A0A3M7IC42"/>
<dbReference type="PANTHER" id="PTHR11750">
    <property type="entry name" value="PROTEIN N-TERMINAL AMIDASE"/>
    <property type="match status" value="1"/>
</dbReference>
<dbReference type="InterPro" id="IPR003010">
    <property type="entry name" value="C-N_Hydrolase"/>
</dbReference>
<dbReference type="GO" id="GO:0008418">
    <property type="term" value="F:protein-N-terminal asparagine amidohydrolase activity"/>
    <property type="evidence" value="ECO:0007669"/>
    <property type="project" value="InterPro"/>
</dbReference>
<comment type="caution">
    <text evidence="2">The sequence shown here is derived from an EMBL/GenBank/DDBJ whole genome shotgun (WGS) entry which is preliminary data.</text>
</comment>
<dbReference type="EMBL" id="QWIT01000528">
    <property type="protein sequence ID" value="RMZ22906.1"/>
    <property type="molecule type" value="Genomic_DNA"/>
</dbReference>
<dbReference type="PANTHER" id="PTHR11750:SF26">
    <property type="entry name" value="PROTEIN N-TERMINAL AMIDASE"/>
    <property type="match status" value="1"/>
</dbReference>
<dbReference type="InterPro" id="IPR036526">
    <property type="entry name" value="C-N_Hydrolase_sf"/>
</dbReference>
<evidence type="ECO:0000313" key="2">
    <source>
        <dbReference type="EMBL" id="RMZ22906.1"/>
    </source>
</evidence>
<dbReference type="VEuPathDB" id="FungiDB:BTJ68_13510"/>
<protein>
    <recommendedName>
        <fullName evidence="1">CN hydrolase domain-containing protein</fullName>
    </recommendedName>
</protein>
<dbReference type="GO" id="GO:0070773">
    <property type="term" value="F:protein-N-terminal glutamine amidohydrolase activity"/>
    <property type="evidence" value="ECO:0007669"/>
    <property type="project" value="InterPro"/>
</dbReference>
<sequence length="356" mass="39944">MRIATLQFAPKLGQREENIQHADNLLETSGPKPGNLELLVLPELAFSGYNFPNLEAIRPYLEPTTSGPSTQWAITTAQRLKCHVVVGYPEIYTPAEGGDPRNYNSTVTVSPTGEVLNNYRKSFLYYTDETWAVDYTFPSSPDASPKSPFFCGKLGDLGMVGQGICMDINPYRFAAPWDAYEFATSMLRQKARLVVLSMAWLTRLLPSELQLDGESPDMETVAYWLERFFPFIDAREAEEVVVVFANRCGMEGNGMRGFEAESGEHVEEGDRVCYAGSSCVMRFQGGNVRMFEKRTGEVAVLGKAEEGVLCVDTEKVRCSIEIWTGGTYADRCDSQQDFCYRRRPFEMELPHDLILG</sequence>
<organism evidence="2 3">
    <name type="scientific">Hortaea werneckii</name>
    <name type="common">Black yeast</name>
    <name type="synonym">Cladosporium werneckii</name>
    <dbReference type="NCBI Taxonomy" id="91943"/>
    <lineage>
        <taxon>Eukaryota</taxon>
        <taxon>Fungi</taxon>
        <taxon>Dikarya</taxon>
        <taxon>Ascomycota</taxon>
        <taxon>Pezizomycotina</taxon>
        <taxon>Dothideomycetes</taxon>
        <taxon>Dothideomycetidae</taxon>
        <taxon>Mycosphaerellales</taxon>
        <taxon>Teratosphaeriaceae</taxon>
        <taxon>Hortaea</taxon>
    </lineage>
</organism>
<gene>
    <name evidence="2" type="ORF">D0859_13072</name>
</gene>
<dbReference type="Gene3D" id="3.60.110.10">
    <property type="entry name" value="Carbon-nitrogen hydrolase"/>
    <property type="match status" value="1"/>
</dbReference>
<reference evidence="2 3" key="1">
    <citation type="journal article" date="2018" name="BMC Genomics">
        <title>Genomic evidence for intraspecific hybridization in a clonal and extremely halotolerant yeast.</title>
        <authorList>
            <person name="Gostincar C."/>
            <person name="Stajich J.E."/>
            <person name="Zupancic J."/>
            <person name="Zalar P."/>
            <person name="Gunde-Cimerman N."/>
        </authorList>
    </citation>
    <scope>NUCLEOTIDE SEQUENCE [LARGE SCALE GENOMIC DNA]</scope>
    <source>
        <strain evidence="2 3">EXF-120</strain>
    </source>
</reference>
<dbReference type="Proteomes" id="UP000281677">
    <property type="component" value="Unassembled WGS sequence"/>
</dbReference>
<dbReference type="Pfam" id="PF00795">
    <property type="entry name" value="CN_hydrolase"/>
    <property type="match status" value="1"/>
</dbReference>
<dbReference type="SUPFAM" id="SSF56317">
    <property type="entry name" value="Carbon-nitrogen hydrolase"/>
    <property type="match status" value="1"/>
</dbReference>